<dbReference type="GO" id="GO:0038023">
    <property type="term" value="F:signaling receptor activity"/>
    <property type="evidence" value="ECO:0007669"/>
    <property type="project" value="UniProtKB-ARBA"/>
</dbReference>
<evidence type="ECO:0000256" key="2">
    <source>
        <dbReference type="ARBA" id="ARBA00022692"/>
    </source>
</evidence>
<keyword evidence="2 6" id="KW-0812">Transmembrane</keyword>
<comment type="subcellular location">
    <subcellularLocation>
        <location evidence="1">Membrane</location>
        <topology evidence="1">Multi-pass membrane protein</topology>
    </subcellularLocation>
</comment>
<dbReference type="GO" id="GO:0016020">
    <property type="term" value="C:membrane"/>
    <property type="evidence" value="ECO:0007669"/>
    <property type="project" value="UniProtKB-SubCell"/>
</dbReference>
<feature type="transmembrane region" description="Helical" evidence="6">
    <location>
        <begin position="80"/>
        <end position="100"/>
    </location>
</feature>
<keyword evidence="5" id="KW-0675">Receptor</keyword>
<dbReference type="AlphaFoldDB" id="A0AA88Y4U3"/>
<keyword evidence="8" id="KW-1185">Reference proteome</keyword>
<reference evidence="7" key="1">
    <citation type="submission" date="2019-08" db="EMBL/GenBank/DDBJ databases">
        <title>The improved chromosome-level genome for the pearl oyster Pinctada fucata martensii using PacBio sequencing and Hi-C.</title>
        <authorList>
            <person name="Zheng Z."/>
        </authorList>
    </citation>
    <scope>NUCLEOTIDE SEQUENCE</scope>
    <source>
        <strain evidence="7">ZZ-2019</strain>
        <tissue evidence="7">Adductor muscle</tissue>
    </source>
</reference>
<feature type="transmembrane region" description="Helical" evidence="6">
    <location>
        <begin position="47"/>
        <end position="68"/>
    </location>
</feature>
<dbReference type="GO" id="GO:0051606">
    <property type="term" value="P:detection of stimulus"/>
    <property type="evidence" value="ECO:0007669"/>
    <property type="project" value="UniProtKB-ARBA"/>
</dbReference>
<protein>
    <recommendedName>
        <fullName evidence="9">Gustatory receptor</fullName>
    </recommendedName>
</protein>
<name>A0AA88Y4U3_PINIB</name>
<evidence type="ECO:0000313" key="8">
    <source>
        <dbReference type="Proteomes" id="UP001186944"/>
    </source>
</evidence>
<feature type="transmembrane region" description="Helical" evidence="6">
    <location>
        <begin position="186"/>
        <end position="215"/>
    </location>
</feature>
<evidence type="ECO:0000256" key="3">
    <source>
        <dbReference type="ARBA" id="ARBA00022989"/>
    </source>
</evidence>
<evidence type="ECO:0000256" key="5">
    <source>
        <dbReference type="ARBA" id="ARBA00023170"/>
    </source>
</evidence>
<sequence>MGMQNKARSLLFLMKIFGLYHCEDIGILPDSENEDSETRRTWPVSRCFGFFVTLLLFFNVVRYLVAMIIDDEPGSDLRVLRINCLGWFTNCFLSTLILFISCERKDGFKRFFTYYDKIENDELSRKLGVDADLDYAAHEKFFRRFTIFTIIVLIVNFAMIFGMMFFDLNDWTTSLFISPFPNHPATYVAISIVLVFCNAAWVAPMMFVTSFCMFMKNGFQSLKKKLKSNCDSRSRKPTATVICRLQDIRKKHGEFEEAVSLLDNVFRYFLANMYGTSLCMVCFILYQLVNSNNMETLPLFIFIIWLTGNIFGILLISVAAAIVHEEVRDFKVVRDFKEVKGFEEVRNFKDRQTVSKR</sequence>
<keyword evidence="4 6" id="KW-0472">Membrane</keyword>
<dbReference type="PANTHER" id="PTHR21421">
    <property type="entry name" value="GUSTATORY RECEPTOR"/>
    <property type="match status" value="1"/>
</dbReference>
<gene>
    <name evidence="7" type="ORF">FSP39_015860</name>
</gene>
<evidence type="ECO:0000313" key="7">
    <source>
        <dbReference type="EMBL" id="KAK3093449.1"/>
    </source>
</evidence>
<dbReference type="GO" id="GO:0050909">
    <property type="term" value="P:sensory perception of taste"/>
    <property type="evidence" value="ECO:0007669"/>
    <property type="project" value="InterPro"/>
</dbReference>
<dbReference type="InterPro" id="IPR013604">
    <property type="entry name" value="7TM_chemorcpt"/>
</dbReference>
<keyword evidence="3 6" id="KW-1133">Transmembrane helix</keyword>
<dbReference type="PANTHER" id="PTHR21421:SF29">
    <property type="entry name" value="GUSTATORY RECEPTOR 5A FOR TREHALOSE-RELATED"/>
    <property type="match status" value="1"/>
</dbReference>
<accession>A0AA88Y4U3</accession>
<evidence type="ECO:0000256" key="6">
    <source>
        <dbReference type="SAM" id="Phobius"/>
    </source>
</evidence>
<feature type="transmembrane region" description="Helical" evidence="6">
    <location>
        <begin position="300"/>
        <end position="323"/>
    </location>
</feature>
<proteinExistence type="predicted"/>
<comment type="caution">
    <text evidence="7">The sequence shown here is derived from an EMBL/GenBank/DDBJ whole genome shotgun (WGS) entry which is preliminary data.</text>
</comment>
<dbReference type="Pfam" id="PF08395">
    <property type="entry name" value="7tm_7"/>
    <property type="match status" value="1"/>
</dbReference>
<dbReference type="EMBL" id="VSWD01000009">
    <property type="protein sequence ID" value="KAK3093449.1"/>
    <property type="molecule type" value="Genomic_DNA"/>
</dbReference>
<organism evidence="7 8">
    <name type="scientific">Pinctada imbricata</name>
    <name type="common">Atlantic pearl-oyster</name>
    <name type="synonym">Pinctada martensii</name>
    <dbReference type="NCBI Taxonomy" id="66713"/>
    <lineage>
        <taxon>Eukaryota</taxon>
        <taxon>Metazoa</taxon>
        <taxon>Spiralia</taxon>
        <taxon>Lophotrochozoa</taxon>
        <taxon>Mollusca</taxon>
        <taxon>Bivalvia</taxon>
        <taxon>Autobranchia</taxon>
        <taxon>Pteriomorphia</taxon>
        <taxon>Pterioida</taxon>
        <taxon>Pterioidea</taxon>
        <taxon>Pteriidae</taxon>
        <taxon>Pinctada</taxon>
    </lineage>
</organism>
<evidence type="ECO:0000256" key="1">
    <source>
        <dbReference type="ARBA" id="ARBA00004141"/>
    </source>
</evidence>
<feature type="transmembrane region" description="Helical" evidence="6">
    <location>
        <begin position="268"/>
        <end position="288"/>
    </location>
</feature>
<evidence type="ECO:0000256" key="4">
    <source>
        <dbReference type="ARBA" id="ARBA00023136"/>
    </source>
</evidence>
<evidence type="ECO:0008006" key="9">
    <source>
        <dbReference type="Google" id="ProtNLM"/>
    </source>
</evidence>
<feature type="transmembrane region" description="Helical" evidence="6">
    <location>
        <begin position="145"/>
        <end position="166"/>
    </location>
</feature>
<dbReference type="Proteomes" id="UP001186944">
    <property type="component" value="Unassembled WGS sequence"/>
</dbReference>